<protein>
    <submittedName>
        <fullName evidence="4">HlyD family secretion protein</fullName>
    </submittedName>
</protein>
<evidence type="ECO:0000256" key="1">
    <source>
        <dbReference type="ARBA" id="ARBA00022448"/>
    </source>
</evidence>
<dbReference type="OrthoDB" id="248877at2"/>
<dbReference type="GO" id="GO:0015679">
    <property type="term" value="P:plasma membrane copper ion transport"/>
    <property type="evidence" value="ECO:0007669"/>
    <property type="project" value="TreeGrafter"/>
</dbReference>
<evidence type="ECO:0000259" key="3">
    <source>
        <dbReference type="Pfam" id="PF25973"/>
    </source>
</evidence>
<dbReference type="SUPFAM" id="SSF111369">
    <property type="entry name" value="HlyD-like secretion proteins"/>
    <property type="match status" value="1"/>
</dbReference>
<evidence type="ECO:0000313" key="5">
    <source>
        <dbReference type="Proteomes" id="UP000323917"/>
    </source>
</evidence>
<proteinExistence type="predicted"/>
<feature type="coiled-coil region" evidence="2">
    <location>
        <begin position="517"/>
        <end position="544"/>
    </location>
</feature>
<dbReference type="RefSeq" id="WP_148075106.1">
    <property type="nucleotide sequence ID" value="NZ_CP042913.1"/>
</dbReference>
<feature type="domain" description="CzcB-like barrel-sandwich hybrid" evidence="3">
    <location>
        <begin position="438"/>
        <end position="576"/>
    </location>
</feature>
<organism evidence="4 5">
    <name type="scientific">Bythopirellula goksoeyrii</name>
    <dbReference type="NCBI Taxonomy" id="1400387"/>
    <lineage>
        <taxon>Bacteria</taxon>
        <taxon>Pseudomonadati</taxon>
        <taxon>Planctomycetota</taxon>
        <taxon>Planctomycetia</taxon>
        <taxon>Pirellulales</taxon>
        <taxon>Lacipirellulaceae</taxon>
        <taxon>Bythopirellula</taxon>
    </lineage>
</organism>
<dbReference type="PANTHER" id="PTHR30097:SF4">
    <property type="entry name" value="SLR6042 PROTEIN"/>
    <property type="match status" value="1"/>
</dbReference>
<keyword evidence="5" id="KW-1185">Reference proteome</keyword>
<dbReference type="AlphaFoldDB" id="A0A5B9QIF8"/>
<gene>
    <name evidence="4" type="ORF">Pr1d_41320</name>
</gene>
<dbReference type="Proteomes" id="UP000323917">
    <property type="component" value="Chromosome"/>
</dbReference>
<evidence type="ECO:0000256" key="2">
    <source>
        <dbReference type="SAM" id="Coils"/>
    </source>
</evidence>
<dbReference type="KEGG" id="bgok:Pr1d_41320"/>
<reference evidence="4 5" key="1">
    <citation type="submission" date="2019-08" db="EMBL/GenBank/DDBJ databases">
        <title>Deep-cultivation of Planctomycetes and their phenomic and genomic characterization uncovers novel biology.</title>
        <authorList>
            <person name="Wiegand S."/>
            <person name="Jogler M."/>
            <person name="Boedeker C."/>
            <person name="Pinto D."/>
            <person name="Vollmers J."/>
            <person name="Rivas-Marin E."/>
            <person name="Kohn T."/>
            <person name="Peeters S.H."/>
            <person name="Heuer A."/>
            <person name="Rast P."/>
            <person name="Oberbeckmann S."/>
            <person name="Bunk B."/>
            <person name="Jeske O."/>
            <person name="Meyerdierks A."/>
            <person name="Storesund J.E."/>
            <person name="Kallscheuer N."/>
            <person name="Luecker S."/>
            <person name="Lage O.M."/>
            <person name="Pohl T."/>
            <person name="Merkel B.J."/>
            <person name="Hornburger P."/>
            <person name="Mueller R.-W."/>
            <person name="Bruemmer F."/>
            <person name="Labrenz M."/>
            <person name="Spormann A.M."/>
            <person name="Op den Camp H."/>
            <person name="Overmann J."/>
            <person name="Amann R."/>
            <person name="Jetten M.S.M."/>
            <person name="Mascher T."/>
            <person name="Medema M.H."/>
            <person name="Devos D.P."/>
            <person name="Kaster A.-K."/>
            <person name="Ovreas L."/>
            <person name="Rohde M."/>
            <person name="Galperin M.Y."/>
            <person name="Jogler C."/>
        </authorList>
    </citation>
    <scope>NUCLEOTIDE SEQUENCE [LARGE SCALE GENOMIC DNA]</scope>
    <source>
        <strain evidence="4 5">Pr1d</strain>
    </source>
</reference>
<dbReference type="GO" id="GO:0030313">
    <property type="term" value="C:cell envelope"/>
    <property type="evidence" value="ECO:0007669"/>
    <property type="project" value="TreeGrafter"/>
</dbReference>
<keyword evidence="1" id="KW-0813">Transport</keyword>
<keyword evidence="2" id="KW-0175">Coiled coil</keyword>
<evidence type="ECO:0000313" key="4">
    <source>
        <dbReference type="EMBL" id="QEG36796.1"/>
    </source>
</evidence>
<accession>A0A5B9QIF8</accession>
<dbReference type="Pfam" id="PF25973">
    <property type="entry name" value="BSH_CzcB"/>
    <property type="match status" value="1"/>
</dbReference>
<dbReference type="EMBL" id="CP042913">
    <property type="protein sequence ID" value="QEG36796.1"/>
    <property type="molecule type" value="Genomic_DNA"/>
</dbReference>
<dbReference type="PANTHER" id="PTHR30097">
    <property type="entry name" value="CATION EFFLUX SYSTEM PROTEIN CUSB"/>
    <property type="match status" value="1"/>
</dbReference>
<sequence length="694" mass="77509">MNENVLAAYTEEVMSRLEPHELEAHKSAPDSWQQVEEFLAKLHELARAPVEVDEFYRQLLAGCVAILAAQGGAIWEPALKGKWKLRQRTNSSDFLKNADNDHQQLLQQGASADGPRVVLPVGDEFPSDTVLLLGAVHESTNDAEVSHRPQAIIELFLRSGCSPAVQQGWEEFLAAVCQIATDFHLHEQLRTLRTEQASHGEVLSLVRRLQAGSNLNELTYFIANEGCRYLGVDRLSVLLNRSGKWKLQAASGAERFDTRADAVKQLQELAEVTAKWRDPIDYSDSSDVERDGELPSAVGEVLQKYLDSTHARRLVAVPIQLRTAESLDAHKKSHSECRAVLIAEDFGSTSDQLLRSRVVELADLCEPALQQRIRLDRFPVRTTLAWTNRWHNLWETWGISRLALAATAIALALAALVFVKTDFEIEAPATLTPLVEQDVFATANGTVKEILVYHGDQVAKGDVLCVLDDPQLALDSERVRGEIATVRKRLEAIAVSRTDRQAREEPRTDRLPLSAEAKQLELRLASLIEQAAILERREQALTLRSPLTGMVLTLDVQHLLRTRPVERGQVLFTVADTHSGWQLKARVPQDQIGYVLAAEGRTDVPLPVRFKLAGDSDEVYRGHVAEICEIAVFDPEKLAEELPDIQVDIAVNEEKLPAARPGMEAKVRLLCGKESLGYVWLHDVWDNLYSWMAF</sequence>
<dbReference type="Gene3D" id="2.40.50.100">
    <property type="match status" value="1"/>
</dbReference>
<dbReference type="InterPro" id="IPR058647">
    <property type="entry name" value="BSH_CzcB-like"/>
</dbReference>
<name>A0A5B9QIF8_9BACT</name>
<dbReference type="GO" id="GO:0060003">
    <property type="term" value="P:copper ion export"/>
    <property type="evidence" value="ECO:0007669"/>
    <property type="project" value="TreeGrafter"/>
</dbReference>
<dbReference type="InterPro" id="IPR051909">
    <property type="entry name" value="MFP_Cation_Efflux"/>
</dbReference>